<keyword evidence="3" id="KW-1185">Reference proteome</keyword>
<evidence type="ECO:0000313" key="3">
    <source>
        <dbReference type="Proteomes" id="UP000567179"/>
    </source>
</evidence>
<protein>
    <submittedName>
        <fullName evidence="2">Uncharacterized protein</fullName>
    </submittedName>
</protein>
<dbReference type="EMBL" id="JAACJJ010000042">
    <property type="protein sequence ID" value="KAF5316116.1"/>
    <property type="molecule type" value="Genomic_DNA"/>
</dbReference>
<keyword evidence="1" id="KW-0732">Signal</keyword>
<evidence type="ECO:0000313" key="2">
    <source>
        <dbReference type="EMBL" id="KAF5316116.1"/>
    </source>
</evidence>
<sequence>MKFPFAPLAVVMGLVAHALANPTPQIDSQVTYHCGGGTAPQTTAAVDLSLWVLEELASRARQGFAHFERGA</sequence>
<dbReference type="Proteomes" id="UP000567179">
    <property type="component" value="Unassembled WGS sequence"/>
</dbReference>
<reference evidence="2 3" key="1">
    <citation type="journal article" date="2020" name="ISME J.">
        <title>Uncovering the hidden diversity of litter-decomposition mechanisms in mushroom-forming fungi.</title>
        <authorList>
            <person name="Floudas D."/>
            <person name="Bentzer J."/>
            <person name="Ahren D."/>
            <person name="Johansson T."/>
            <person name="Persson P."/>
            <person name="Tunlid A."/>
        </authorList>
    </citation>
    <scope>NUCLEOTIDE SEQUENCE [LARGE SCALE GENOMIC DNA]</scope>
    <source>
        <strain evidence="2 3">CBS 101986</strain>
    </source>
</reference>
<accession>A0A8H5B3N4</accession>
<name>A0A8H5B3N4_9AGAR</name>
<feature type="signal peptide" evidence="1">
    <location>
        <begin position="1"/>
        <end position="20"/>
    </location>
</feature>
<gene>
    <name evidence="2" type="ORF">D9619_006624</name>
</gene>
<dbReference type="AlphaFoldDB" id="A0A8H5B3N4"/>
<feature type="chain" id="PRO_5034824799" evidence="1">
    <location>
        <begin position="21"/>
        <end position="71"/>
    </location>
</feature>
<organism evidence="2 3">
    <name type="scientific">Psilocybe cf. subviscida</name>
    <dbReference type="NCBI Taxonomy" id="2480587"/>
    <lineage>
        <taxon>Eukaryota</taxon>
        <taxon>Fungi</taxon>
        <taxon>Dikarya</taxon>
        <taxon>Basidiomycota</taxon>
        <taxon>Agaricomycotina</taxon>
        <taxon>Agaricomycetes</taxon>
        <taxon>Agaricomycetidae</taxon>
        <taxon>Agaricales</taxon>
        <taxon>Agaricineae</taxon>
        <taxon>Strophariaceae</taxon>
        <taxon>Psilocybe</taxon>
    </lineage>
</organism>
<evidence type="ECO:0000256" key="1">
    <source>
        <dbReference type="SAM" id="SignalP"/>
    </source>
</evidence>
<comment type="caution">
    <text evidence="2">The sequence shown here is derived from an EMBL/GenBank/DDBJ whole genome shotgun (WGS) entry which is preliminary data.</text>
</comment>
<proteinExistence type="predicted"/>